<dbReference type="OrthoDB" id="9810850at2"/>
<keyword evidence="6 14" id="KW-0812">Transmembrane</keyword>
<dbReference type="InterPro" id="IPR000298">
    <property type="entry name" value="Cyt_c_oxidase-like_su3"/>
</dbReference>
<dbReference type="GO" id="GO:0005886">
    <property type="term" value="C:plasma membrane"/>
    <property type="evidence" value="ECO:0007669"/>
    <property type="project" value="UniProtKB-SubCell"/>
</dbReference>
<evidence type="ECO:0000256" key="15">
    <source>
        <dbReference type="SAM" id="Phobius"/>
    </source>
</evidence>
<dbReference type="PROSITE" id="PS50253">
    <property type="entry name" value="COX3"/>
    <property type="match status" value="1"/>
</dbReference>
<dbReference type="InterPro" id="IPR035973">
    <property type="entry name" value="Cyt_c_oxidase_su3-like_sf"/>
</dbReference>
<organism evidence="17 18">
    <name type="scientific">Acidihalobacter prosperus</name>
    <dbReference type="NCBI Taxonomy" id="160660"/>
    <lineage>
        <taxon>Bacteria</taxon>
        <taxon>Pseudomonadati</taxon>
        <taxon>Pseudomonadota</taxon>
        <taxon>Gammaproteobacteria</taxon>
        <taxon>Chromatiales</taxon>
        <taxon>Ectothiorhodospiraceae</taxon>
        <taxon>Acidihalobacter</taxon>
    </lineage>
</organism>
<comment type="function">
    <text evidence="9">Cytochrome bo(3) ubiquinol terminal oxidase is the component of the aerobic respiratory chain of E.coli that predominates when cells are grown at high aeration. Has proton pump activity across the membrane in addition to electron transfer, pumping 2 protons/electron.</text>
</comment>
<protein>
    <recommendedName>
        <fullName evidence="4">Cytochrome bo(3) ubiquinol oxidase subunit 3</fullName>
    </recommendedName>
    <alternativeName>
        <fullName evidence="12">Cytochrome o ubiquinol oxidase subunit 3</fullName>
    </alternativeName>
    <alternativeName>
        <fullName evidence="10">Oxidase bo(3) subunit 3</fullName>
    </alternativeName>
    <alternativeName>
        <fullName evidence="13">Ubiquinol oxidase polypeptide III</fullName>
    </alternativeName>
    <alternativeName>
        <fullName evidence="11">Ubiquinol oxidase subunit 3</fullName>
    </alternativeName>
</protein>
<dbReference type="Proteomes" id="UP000029273">
    <property type="component" value="Unassembled WGS sequence"/>
</dbReference>
<evidence type="ECO:0000256" key="9">
    <source>
        <dbReference type="ARBA" id="ARBA00025694"/>
    </source>
</evidence>
<dbReference type="InterPro" id="IPR013833">
    <property type="entry name" value="Cyt_c_oxidase_su3_a-hlx"/>
</dbReference>
<reference evidence="17 18" key="1">
    <citation type="journal article" date="2014" name="Genome Announc.">
        <title>Draft Genome Sequence of the Iron-Oxidizing, Acidophilic, and Halotolerant 'Thiobacillus prosperus' Type Strain DSM 5130.</title>
        <authorList>
            <person name="Ossandon F.J."/>
            <person name="Cardenas J.P."/>
            <person name="Corbett M."/>
            <person name="Quatrini R."/>
            <person name="Holmes D.S."/>
            <person name="Watkin E."/>
        </authorList>
    </citation>
    <scope>NUCLEOTIDE SEQUENCE [LARGE SCALE GENOMIC DNA]</scope>
    <source>
        <strain evidence="17 18">DSM 5130</strain>
    </source>
</reference>
<sequence length="209" mass="23416">MSSHSAESVDPGKVSLWDYEHHGHDPISTRTLGFWLYMLSDAMIFAALFAAYGVYVRNAAGGPTEADIIHPIYAMWESVVVFTSVFAYGLGMAALKKGNRAGVINGLLAAFALGLVFLGMEYKEFADLIADGAVPQRSGFLSAYWTIVLTHGLHMIFGLLWMLVMLFQVMREGFTQNVVYRLINLRLFWHFQAIIWVCVFTFVYLKGVL</sequence>
<evidence type="ECO:0000256" key="4">
    <source>
        <dbReference type="ARBA" id="ARBA00014687"/>
    </source>
</evidence>
<evidence type="ECO:0000313" key="18">
    <source>
        <dbReference type="Proteomes" id="UP000029273"/>
    </source>
</evidence>
<evidence type="ECO:0000256" key="5">
    <source>
        <dbReference type="ARBA" id="ARBA00022475"/>
    </source>
</evidence>
<comment type="subcellular location">
    <subcellularLocation>
        <location evidence="1 14">Cell membrane</location>
        <topology evidence="1 14">Multi-pass membrane protein</topology>
    </subcellularLocation>
</comment>
<feature type="transmembrane region" description="Helical" evidence="15">
    <location>
        <begin position="142"/>
        <end position="167"/>
    </location>
</feature>
<dbReference type="Gene3D" id="1.20.120.80">
    <property type="entry name" value="Cytochrome c oxidase, subunit III, four-helix bundle"/>
    <property type="match status" value="1"/>
</dbReference>
<keyword evidence="18" id="KW-1185">Reference proteome</keyword>
<dbReference type="RefSeq" id="WP_065089209.1">
    <property type="nucleotide sequence ID" value="NZ_JQSG02000001.1"/>
</dbReference>
<dbReference type="AlphaFoldDB" id="A0A1A6C8P7"/>
<keyword evidence="8 15" id="KW-0472">Membrane</keyword>
<feature type="transmembrane region" description="Helical" evidence="15">
    <location>
        <begin position="34"/>
        <end position="56"/>
    </location>
</feature>
<feature type="transmembrane region" description="Helical" evidence="15">
    <location>
        <begin position="187"/>
        <end position="205"/>
    </location>
</feature>
<evidence type="ECO:0000313" key="17">
    <source>
        <dbReference type="EMBL" id="OBS10931.1"/>
    </source>
</evidence>
<evidence type="ECO:0000256" key="6">
    <source>
        <dbReference type="ARBA" id="ARBA00022692"/>
    </source>
</evidence>
<evidence type="ECO:0000256" key="12">
    <source>
        <dbReference type="ARBA" id="ARBA00032189"/>
    </source>
</evidence>
<dbReference type="GO" id="GO:0019646">
    <property type="term" value="P:aerobic electron transport chain"/>
    <property type="evidence" value="ECO:0007669"/>
    <property type="project" value="InterPro"/>
</dbReference>
<evidence type="ECO:0000256" key="3">
    <source>
        <dbReference type="ARBA" id="ARBA00011700"/>
    </source>
</evidence>
<keyword evidence="7 15" id="KW-1133">Transmembrane helix</keyword>
<keyword evidence="5" id="KW-1003">Cell membrane</keyword>
<dbReference type="EMBL" id="JQSG02000001">
    <property type="protein sequence ID" value="OBS10931.1"/>
    <property type="molecule type" value="Genomic_DNA"/>
</dbReference>
<evidence type="ECO:0000256" key="7">
    <source>
        <dbReference type="ARBA" id="ARBA00022989"/>
    </source>
</evidence>
<feature type="transmembrane region" description="Helical" evidence="15">
    <location>
        <begin position="68"/>
        <end position="90"/>
    </location>
</feature>
<evidence type="ECO:0000256" key="13">
    <source>
        <dbReference type="ARBA" id="ARBA00032717"/>
    </source>
</evidence>
<dbReference type="GO" id="GO:0004129">
    <property type="term" value="F:cytochrome-c oxidase activity"/>
    <property type="evidence" value="ECO:0007669"/>
    <property type="project" value="InterPro"/>
</dbReference>
<dbReference type="STRING" id="160660.BJI67_08575"/>
<dbReference type="PANTHER" id="PTHR11403:SF2">
    <property type="entry name" value="CYTOCHROME BO(3) UBIQUINOL OXIDASE SUBUNIT 3"/>
    <property type="match status" value="1"/>
</dbReference>
<feature type="transmembrane region" description="Helical" evidence="15">
    <location>
        <begin position="102"/>
        <end position="122"/>
    </location>
</feature>
<comment type="caution">
    <text evidence="17">The sequence shown here is derived from an EMBL/GenBank/DDBJ whole genome shotgun (WGS) entry which is preliminary data.</text>
</comment>
<name>A0A1A6C8P7_9GAMM</name>
<dbReference type="Pfam" id="PF00510">
    <property type="entry name" value="COX3"/>
    <property type="match status" value="1"/>
</dbReference>
<proteinExistence type="inferred from homology"/>
<evidence type="ECO:0000256" key="11">
    <source>
        <dbReference type="ARBA" id="ARBA00031884"/>
    </source>
</evidence>
<evidence type="ECO:0000256" key="2">
    <source>
        <dbReference type="ARBA" id="ARBA00010581"/>
    </source>
</evidence>
<evidence type="ECO:0000256" key="8">
    <source>
        <dbReference type="ARBA" id="ARBA00023136"/>
    </source>
</evidence>
<evidence type="ECO:0000256" key="14">
    <source>
        <dbReference type="RuleBase" id="RU003376"/>
    </source>
</evidence>
<evidence type="ECO:0000256" key="10">
    <source>
        <dbReference type="ARBA" id="ARBA00030072"/>
    </source>
</evidence>
<comment type="similarity">
    <text evidence="2 14">Belongs to the cytochrome c oxidase subunit 3 family.</text>
</comment>
<feature type="domain" description="Heme-copper oxidase subunit III family profile" evidence="16">
    <location>
        <begin position="1"/>
        <end position="208"/>
    </location>
</feature>
<dbReference type="InterPro" id="IPR024791">
    <property type="entry name" value="Cyt_c/ubiquinol_Oxase_su3"/>
</dbReference>
<accession>A0A1A6C8P7</accession>
<comment type="subunit">
    <text evidence="3">Heterooctamer of two A chains, two B chains, two C chains and two D chains.</text>
</comment>
<evidence type="ECO:0000256" key="1">
    <source>
        <dbReference type="ARBA" id="ARBA00004651"/>
    </source>
</evidence>
<dbReference type="PANTHER" id="PTHR11403">
    <property type="entry name" value="CYTOCHROME C OXIDASE SUBUNIT III"/>
    <property type="match status" value="1"/>
</dbReference>
<gene>
    <name evidence="17" type="ORF">Thpro_020647</name>
</gene>
<evidence type="ECO:0000259" key="16">
    <source>
        <dbReference type="PROSITE" id="PS50253"/>
    </source>
</evidence>
<dbReference type="FunFam" id="1.20.120.80:FF:000001">
    <property type="entry name" value="Cytochrome (Ubi)quinol oxidase subunit III"/>
    <property type="match status" value="1"/>
</dbReference>
<dbReference type="SUPFAM" id="SSF81452">
    <property type="entry name" value="Cytochrome c oxidase subunit III-like"/>
    <property type="match status" value="1"/>
</dbReference>